<proteinExistence type="predicted"/>
<reference evidence="3 4" key="1">
    <citation type="submission" date="2019-11" db="EMBL/GenBank/DDBJ databases">
        <title>Draft genome sequence of Paludibacterium sp. dN18-1.</title>
        <authorList>
            <person name="Im W.-T."/>
        </authorList>
    </citation>
    <scope>NUCLEOTIDE SEQUENCE [LARGE SCALE GENOMIC DNA]</scope>
    <source>
        <strain evidence="4">dN 18-1</strain>
    </source>
</reference>
<dbReference type="InterPro" id="IPR017703">
    <property type="entry name" value="YgfZ/GCV_T_CS"/>
</dbReference>
<sequence length="261" mass="29060">MINGECMTWLQKHQGTLKDDCRVVFPDQLSQVAALRNASVVSCLVDFSLIRVEGDDALTFLQGQLSSDVREVNGSHAQYSSYSTAKGRMLASFLIWHHQDAYWLMVSSDIADAIVRRLSMFVLRSKVKITRQADWSLIGLQGPVADQWVHGMHPDKALDRGMVLSVDGRVVVVLPGQGYVLAVEGNARLVEKVLEQPSLMPVGTDVWCLRDIDAGIAWVRLATQEQFVPQMANMEKIGAVSFKKGCYPRPEIVARAQYRGK</sequence>
<organism evidence="3 4">
    <name type="scientific">Paludibacterium denitrificans</name>
    <dbReference type="NCBI Taxonomy" id="2675226"/>
    <lineage>
        <taxon>Bacteria</taxon>
        <taxon>Pseudomonadati</taxon>
        <taxon>Pseudomonadota</taxon>
        <taxon>Betaproteobacteria</taxon>
        <taxon>Neisseriales</taxon>
        <taxon>Chromobacteriaceae</taxon>
        <taxon>Paludibacterium</taxon>
    </lineage>
</organism>
<dbReference type="RefSeq" id="WP_230369072.1">
    <property type="nucleotide sequence ID" value="NZ_WLYX01000001.1"/>
</dbReference>
<keyword evidence="1" id="KW-0809">Transit peptide</keyword>
<comment type="caution">
    <text evidence="3">The sequence shown here is derived from an EMBL/GenBank/DDBJ whole genome shotgun (WGS) entry which is preliminary data.</text>
</comment>
<dbReference type="EMBL" id="WLYX01000001">
    <property type="protein sequence ID" value="MTD32592.1"/>
    <property type="molecule type" value="Genomic_DNA"/>
</dbReference>
<accession>A0A844G9Y2</accession>
<evidence type="ECO:0000313" key="4">
    <source>
        <dbReference type="Proteomes" id="UP000446658"/>
    </source>
</evidence>
<dbReference type="NCBIfam" id="TIGR03317">
    <property type="entry name" value="ygfZ_signature"/>
    <property type="match status" value="1"/>
</dbReference>
<dbReference type="PANTHER" id="PTHR22602">
    <property type="entry name" value="TRANSFERASE CAF17, MITOCHONDRIAL-RELATED"/>
    <property type="match status" value="1"/>
</dbReference>
<evidence type="ECO:0000313" key="3">
    <source>
        <dbReference type="EMBL" id="MTD32592.1"/>
    </source>
</evidence>
<dbReference type="PANTHER" id="PTHR22602:SF0">
    <property type="entry name" value="TRANSFERASE CAF17, MITOCHONDRIAL-RELATED"/>
    <property type="match status" value="1"/>
</dbReference>
<dbReference type="SUPFAM" id="SSF103025">
    <property type="entry name" value="Folate-binding domain"/>
    <property type="match status" value="1"/>
</dbReference>
<dbReference type="Gene3D" id="3.30.1360.120">
    <property type="entry name" value="Probable tRNA modification gtpase trme, domain 1"/>
    <property type="match status" value="1"/>
</dbReference>
<protein>
    <submittedName>
        <fullName evidence="3">Folate-binding protein</fullName>
    </submittedName>
</protein>
<gene>
    <name evidence="3" type="ORF">GKE73_02650</name>
</gene>
<keyword evidence="4" id="KW-1185">Reference proteome</keyword>
<dbReference type="InterPro" id="IPR027266">
    <property type="entry name" value="TrmE/GcvT-like"/>
</dbReference>
<name>A0A844G9Y2_9NEIS</name>
<dbReference type="Proteomes" id="UP000446658">
    <property type="component" value="Unassembled WGS sequence"/>
</dbReference>
<dbReference type="GO" id="GO:0016226">
    <property type="term" value="P:iron-sulfur cluster assembly"/>
    <property type="evidence" value="ECO:0007669"/>
    <property type="project" value="TreeGrafter"/>
</dbReference>
<dbReference type="InterPro" id="IPR045179">
    <property type="entry name" value="YgfZ/GcvT"/>
</dbReference>
<evidence type="ECO:0000259" key="2">
    <source>
        <dbReference type="Pfam" id="PF01571"/>
    </source>
</evidence>
<feature type="domain" description="GCVT N-terminal" evidence="2">
    <location>
        <begin position="30"/>
        <end position="156"/>
    </location>
</feature>
<dbReference type="AlphaFoldDB" id="A0A844G9Y2"/>
<dbReference type="Pfam" id="PF01571">
    <property type="entry name" value="GCV_T"/>
    <property type="match status" value="1"/>
</dbReference>
<evidence type="ECO:0000256" key="1">
    <source>
        <dbReference type="ARBA" id="ARBA00022946"/>
    </source>
</evidence>
<dbReference type="InterPro" id="IPR006222">
    <property type="entry name" value="GCVT_N"/>
</dbReference>